<evidence type="ECO:0000313" key="2">
    <source>
        <dbReference type="Proteomes" id="UP000314616"/>
    </source>
</evidence>
<proteinExistence type="predicted"/>
<evidence type="ECO:0000313" key="1">
    <source>
        <dbReference type="EMBL" id="QDC24800.1"/>
    </source>
</evidence>
<dbReference type="KEGG" id="gyu:FE374_09400"/>
<protein>
    <submittedName>
        <fullName evidence="1">Uncharacterized protein</fullName>
    </submittedName>
</protein>
<accession>A0A5B8C3Z7</accession>
<name>A0A5B8C3Z7_9MICO</name>
<dbReference type="AlphaFoldDB" id="A0A5B8C3Z7"/>
<dbReference type="RefSeq" id="WP_139928504.1">
    <property type="nucleotide sequence ID" value="NZ_CP040915.1"/>
</dbReference>
<gene>
    <name evidence="1" type="ORF">FE374_09400</name>
</gene>
<organism evidence="1 2">
    <name type="scientific">Georgenia yuyongxinii</name>
    <dbReference type="NCBI Taxonomy" id="2589797"/>
    <lineage>
        <taxon>Bacteria</taxon>
        <taxon>Bacillati</taxon>
        <taxon>Actinomycetota</taxon>
        <taxon>Actinomycetes</taxon>
        <taxon>Micrococcales</taxon>
        <taxon>Bogoriellaceae</taxon>
        <taxon>Georgenia</taxon>
    </lineage>
</organism>
<reference evidence="1 2" key="1">
    <citation type="submission" date="2019-05" db="EMBL/GenBank/DDBJ databases">
        <title>Georgenia *** sp. nov., and Georgenia *** sp. nov., isolated from the intestinal contents of plateau pika (Ochotona curzoniae) in the Qinghai-Tibet plateau of China.</title>
        <authorList>
            <person name="Tian Z."/>
        </authorList>
    </citation>
    <scope>NUCLEOTIDE SEQUENCE [LARGE SCALE GENOMIC DNA]</scope>
    <source>
        <strain evidence="1 2">Z443</strain>
    </source>
</reference>
<sequence>MHNATQTEQLATDIEFLEALGVDVRWDEDLADTDEIVELTRYLDEDAWYEMDLNPAMPSDRLATVVDWVLTIVILGNDMPADQVPAWQIYPADDDGPAQARCGWQWLG</sequence>
<dbReference type="Proteomes" id="UP000314616">
    <property type="component" value="Chromosome"/>
</dbReference>
<dbReference type="EMBL" id="CP040915">
    <property type="protein sequence ID" value="QDC24800.1"/>
    <property type="molecule type" value="Genomic_DNA"/>
</dbReference>